<accession>A0AAE3YFJ2</accession>
<keyword evidence="1" id="KW-0472">Membrane</keyword>
<proteinExistence type="predicted"/>
<reference evidence="3" key="1">
    <citation type="submission" date="2023-07" db="EMBL/GenBank/DDBJ databases">
        <title>Sequencing the genomes of 1000 actinobacteria strains.</title>
        <authorList>
            <person name="Klenk H.-P."/>
        </authorList>
    </citation>
    <scope>NUCLEOTIDE SEQUENCE</scope>
    <source>
        <strain evidence="3">DSM 13988</strain>
    </source>
</reference>
<dbReference type="EMBL" id="JAVDUI010000001">
    <property type="protein sequence ID" value="MDR6892499.1"/>
    <property type="molecule type" value="Genomic_DNA"/>
</dbReference>
<evidence type="ECO:0000259" key="2">
    <source>
        <dbReference type="Pfam" id="PF04024"/>
    </source>
</evidence>
<evidence type="ECO:0000256" key="1">
    <source>
        <dbReference type="SAM" id="Phobius"/>
    </source>
</evidence>
<dbReference type="Pfam" id="PF04024">
    <property type="entry name" value="PspC"/>
    <property type="match status" value="1"/>
</dbReference>
<comment type="caution">
    <text evidence="3">The sequence shown here is derived from an EMBL/GenBank/DDBJ whole genome shotgun (WGS) entry which is preliminary data.</text>
</comment>
<feature type="transmembrane region" description="Helical" evidence="1">
    <location>
        <begin position="43"/>
        <end position="70"/>
    </location>
</feature>
<keyword evidence="1" id="KW-1133">Transmembrane helix</keyword>
<dbReference type="RefSeq" id="WP_309851597.1">
    <property type="nucleotide sequence ID" value="NZ_BAAAIU010000020.1"/>
</dbReference>
<dbReference type="InterPro" id="IPR007168">
    <property type="entry name" value="Phageshock_PspC_N"/>
</dbReference>
<keyword evidence="4" id="KW-1185">Reference proteome</keyword>
<evidence type="ECO:0000313" key="3">
    <source>
        <dbReference type="EMBL" id="MDR6892499.1"/>
    </source>
</evidence>
<organism evidence="3 4">
    <name type="scientific">Falsarthrobacter nasiphocae</name>
    <dbReference type="NCBI Taxonomy" id="189863"/>
    <lineage>
        <taxon>Bacteria</taxon>
        <taxon>Bacillati</taxon>
        <taxon>Actinomycetota</taxon>
        <taxon>Actinomycetes</taxon>
        <taxon>Micrococcales</taxon>
        <taxon>Micrococcaceae</taxon>
        <taxon>Falsarthrobacter</taxon>
    </lineage>
</organism>
<protein>
    <submittedName>
        <fullName evidence="3">Phage shock protein PspC (Stress-responsive transcriptional regulator)</fullName>
    </submittedName>
</protein>
<gene>
    <name evidence="3" type="ORF">J2S35_001439</name>
</gene>
<feature type="domain" description="Phage shock protein PspC N-terminal" evidence="2">
    <location>
        <begin position="21"/>
        <end position="72"/>
    </location>
</feature>
<evidence type="ECO:0000313" key="4">
    <source>
        <dbReference type="Proteomes" id="UP001247307"/>
    </source>
</evidence>
<dbReference type="Proteomes" id="UP001247307">
    <property type="component" value="Unassembled WGS sequence"/>
</dbReference>
<sequence length="90" mass="9606">MNWFKLASPLFGALRAVPFERSAHGLLGGICAGVSEKFGTNVWIVRAVAVAASFLPVVGIGLYAAAWALLPDRLGKIHAEEWLRDASTKA</sequence>
<keyword evidence="1" id="KW-0812">Transmembrane</keyword>
<dbReference type="AlphaFoldDB" id="A0AAE3YFJ2"/>
<name>A0AAE3YFJ2_9MICC</name>